<evidence type="ECO:0000313" key="3">
    <source>
        <dbReference type="Proteomes" id="UP000709295"/>
    </source>
</evidence>
<feature type="transmembrane region" description="Helical" evidence="1">
    <location>
        <begin position="12"/>
        <end position="31"/>
    </location>
</feature>
<name>A0A8J5J8D4_9STRA</name>
<evidence type="ECO:0000256" key="1">
    <source>
        <dbReference type="SAM" id="Phobius"/>
    </source>
</evidence>
<keyword evidence="1" id="KW-0472">Membrane</keyword>
<keyword evidence="1" id="KW-1133">Transmembrane helix</keyword>
<dbReference type="AlphaFoldDB" id="A0A8J5J8D4"/>
<sequence length="116" mass="12734">MELRYYSSLSCYRVLLIISEVVPTLLAYVAFGSSRAKDGSEMILNANACSAKEDEAATSRENSHVEGTIWITKLAPAIECIACVMSRAALLARQDPELLLVVQYRVRLLLGHATDS</sequence>
<reference evidence="2" key="1">
    <citation type="submission" date="2021-01" db="EMBL/GenBank/DDBJ databases">
        <title>Phytophthora aleatoria, a newly-described species from Pinus radiata is distinct from Phytophthora cactorum isolates based on comparative genomics.</title>
        <authorList>
            <person name="Mcdougal R."/>
            <person name="Panda P."/>
            <person name="Williams N."/>
            <person name="Studholme D.J."/>
        </authorList>
    </citation>
    <scope>NUCLEOTIDE SEQUENCE</scope>
    <source>
        <strain evidence="2">NZFS 4037</strain>
    </source>
</reference>
<evidence type="ECO:0000313" key="2">
    <source>
        <dbReference type="EMBL" id="KAG6965563.1"/>
    </source>
</evidence>
<organism evidence="2 3">
    <name type="scientific">Phytophthora aleatoria</name>
    <dbReference type="NCBI Taxonomy" id="2496075"/>
    <lineage>
        <taxon>Eukaryota</taxon>
        <taxon>Sar</taxon>
        <taxon>Stramenopiles</taxon>
        <taxon>Oomycota</taxon>
        <taxon>Peronosporomycetes</taxon>
        <taxon>Peronosporales</taxon>
        <taxon>Peronosporaceae</taxon>
        <taxon>Phytophthora</taxon>
    </lineage>
</organism>
<gene>
    <name evidence="2" type="ORF">JG688_00007145</name>
</gene>
<accession>A0A8J5J8D4</accession>
<proteinExistence type="predicted"/>
<keyword evidence="1" id="KW-0812">Transmembrane</keyword>
<dbReference type="Proteomes" id="UP000709295">
    <property type="component" value="Unassembled WGS sequence"/>
</dbReference>
<dbReference type="EMBL" id="JAENGY010000333">
    <property type="protein sequence ID" value="KAG6965563.1"/>
    <property type="molecule type" value="Genomic_DNA"/>
</dbReference>
<keyword evidence="3" id="KW-1185">Reference proteome</keyword>
<comment type="caution">
    <text evidence="2">The sequence shown here is derived from an EMBL/GenBank/DDBJ whole genome shotgun (WGS) entry which is preliminary data.</text>
</comment>
<protein>
    <submittedName>
        <fullName evidence="2">Uncharacterized protein</fullName>
    </submittedName>
</protein>